<organism evidence="3 4">
    <name type="scientific">Candidatus Pullibacteroides excrementavium</name>
    <dbReference type="NCBI Taxonomy" id="2840905"/>
    <lineage>
        <taxon>Bacteria</taxon>
        <taxon>Pseudomonadati</taxon>
        <taxon>Bacteroidota</taxon>
        <taxon>Bacteroidia</taxon>
        <taxon>Bacteroidales</taxon>
        <taxon>Candidatus Pullibacteroides</taxon>
    </lineage>
</organism>
<dbReference type="InterPro" id="IPR011055">
    <property type="entry name" value="Dup_hybrid_motif"/>
</dbReference>
<accession>A0A9D9DVW8</accession>
<reference evidence="3" key="1">
    <citation type="submission" date="2020-10" db="EMBL/GenBank/DDBJ databases">
        <authorList>
            <person name="Gilroy R."/>
        </authorList>
    </citation>
    <scope>NUCLEOTIDE SEQUENCE</scope>
    <source>
        <strain evidence="3">2889</strain>
    </source>
</reference>
<dbReference type="InterPro" id="IPR016047">
    <property type="entry name" value="M23ase_b-sheet_dom"/>
</dbReference>
<dbReference type="PANTHER" id="PTHR21666:SF285">
    <property type="entry name" value="M23 FAMILY METALLOPEPTIDASE"/>
    <property type="match status" value="1"/>
</dbReference>
<evidence type="ECO:0000256" key="1">
    <source>
        <dbReference type="SAM" id="SignalP"/>
    </source>
</evidence>
<dbReference type="GO" id="GO:0004222">
    <property type="term" value="F:metalloendopeptidase activity"/>
    <property type="evidence" value="ECO:0007669"/>
    <property type="project" value="TreeGrafter"/>
</dbReference>
<evidence type="ECO:0000313" key="4">
    <source>
        <dbReference type="Proteomes" id="UP000823612"/>
    </source>
</evidence>
<dbReference type="PANTHER" id="PTHR21666">
    <property type="entry name" value="PEPTIDASE-RELATED"/>
    <property type="match status" value="1"/>
</dbReference>
<protein>
    <submittedName>
        <fullName evidence="3">M23 family metallopeptidase</fullName>
    </submittedName>
</protein>
<dbReference type="CDD" id="cd12797">
    <property type="entry name" value="M23_peptidase"/>
    <property type="match status" value="1"/>
</dbReference>
<evidence type="ECO:0000259" key="2">
    <source>
        <dbReference type="Pfam" id="PF01551"/>
    </source>
</evidence>
<dbReference type="Pfam" id="PF01551">
    <property type="entry name" value="Peptidase_M23"/>
    <property type="match status" value="1"/>
</dbReference>
<sequence length="472" mass="53516">MNGNAFKKRIPPCSLYAWILLGIAGFPATSAAQNWRHPERDTVVYRYPMRIEPEISGSFAELRATHFHGGMDFRTRQREGIKVYSAAPGYIVRATVERASYGNALYVWHPNGTLSIYGHLKKFSQPVKRKVKRLQRQSGQFEVSLDNLYVKTRKNRAIARSGNTGASGGPHLHFEILKDSLRLNPACWGLEIPDTVAPELLWFAFYSSSAAGHADTSLLRHHEEAQKRLNAFNEARQGKQGDLDSETGILAEYMGSPLLDYRMQQALEQERDSLRRCVLSLNDTLPSRNMADLRLRLPSPHQTDPSDPGNWHGWYYKYENLPDTLFINAASAFGLCALDRIQEMPFHYGLYRLAFLIDWDEPIGGKQSNGTPAAERGRNPGFQDTIASYQLDYLPVATCKAIRQHIDMPFYRATKNRLEKSYLEPGQSLTPYRILQNRGIFQPKPGSQGRLVIIAEDIAGNRSTIRIPFICR</sequence>
<name>A0A9D9DVW8_9BACT</name>
<keyword evidence="1" id="KW-0732">Signal</keyword>
<dbReference type="SUPFAM" id="SSF51261">
    <property type="entry name" value="Duplicated hybrid motif"/>
    <property type="match status" value="1"/>
</dbReference>
<dbReference type="EMBL" id="JADIMZ010000164">
    <property type="protein sequence ID" value="MBO8433678.1"/>
    <property type="molecule type" value="Genomic_DNA"/>
</dbReference>
<dbReference type="AlphaFoldDB" id="A0A9D9DVW8"/>
<dbReference type="Proteomes" id="UP000823612">
    <property type="component" value="Unassembled WGS sequence"/>
</dbReference>
<reference evidence="3" key="2">
    <citation type="journal article" date="2021" name="PeerJ">
        <title>Extensive microbial diversity within the chicken gut microbiome revealed by metagenomics and culture.</title>
        <authorList>
            <person name="Gilroy R."/>
            <person name="Ravi A."/>
            <person name="Getino M."/>
            <person name="Pursley I."/>
            <person name="Horton D.L."/>
            <person name="Alikhan N.F."/>
            <person name="Baker D."/>
            <person name="Gharbi K."/>
            <person name="Hall N."/>
            <person name="Watson M."/>
            <person name="Adriaenssens E.M."/>
            <person name="Foster-Nyarko E."/>
            <person name="Jarju S."/>
            <person name="Secka A."/>
            <person name="Antonio M."/>
            <person name="Oren A."/>
            <person name="Chaudhuri R.R."/>
            <person name="La Ragione R."/>
            <person name="Hildebrand F."/>
            <person name="Pallen M.J."/>
        </authorList>
    </citation>
    <scope>NUCLEOTIDE SEQUENCE</scope>
    <source>
        <strain evidence="3">2889</strain>
    </source>
</reference>
<dbReference type="InterPro" id="IPR050570">
    <property type="entry name" value="Cell_wall_metabolism_enzyme"/>
</dbReference>
<feature type="domain" description="M23ase beta-sheet core" evidence="2">
    <location>
        <begin position="67"/>
        <end position="133"/>
    </location>
</feature>
<feature type="chain" id="PRO_5038957281" evidence="1">
    <location>
        <begin position="33"/>
        <end position="472"/>
    </location>
</feature>
<dbReference type="Gene3D" id="2.70.70.10">
    <property type="entry name" value="Glucose Permease (Domain IIA)"/>
    <property type="match status" value="1"/>
</dbReference>
<comment type="caution">
    <text evidence="3">The sequence shown here is derived from an EMBL/GenBank/DDBJ whole genome shotgun (WGS) entry which is preliminary data.</text>
</comment>
<feature type="signal peptide" evidence="1">
    <location>
        <begin position="1"/>
        <end position="32"/>
    </location>
</feature>
<gene>
    <name evidence="3" type="ORF">IAB08_10375</name>
</gene>
<proteinExistence type="predicted"/>
<evidence type="ECO:0000313" key="3">
    <source>
        <dbReference type="EMBL" id="MBO8433678.1"/>
    </source>
</evidence>